<dbReference type="PANTHER" id="PTHR44085:SF2">
    <property type="entry name" value="SEPIAPTERIN REDUCTASE"/>
    <property type="match status" value="1"/>
</dbReference>
<evidence type="ECO:0000313" key="6">
    <source>
        <dbReference type="EMBL" id="TDP06595.1"/>
    </source>
</evidence>
<sequence length="254" mass="26915">MNTPASTQLFIITGSSRGMGEAMARQLLAPQHQVIGIARAESAALAQAATLGGLEQWRCDLSDPLPVAERLQSWLMDQDAKRFGAVTLINNAGVVTEPGPVDGVSLAELSRALRVGLEATLLLSSAFLSATRDWAVPRKILNISSGLGRRAMAGSAPYCAAKAGMDNLSRAMALDEAERANGARIVSLAPGIIDTDMQLQLRSGDPARFPDQARFAGFKRDGQLDSPEQAAAKVLRYLARADFGSNVLADVRDA</sequence>
<organism evidence="6 7">
    <name type="scientific">Roseateles asaccharophilus</name>
    <dbReference type="NCBI Taxonomy" id="582607"/>
    <lineage>
        <taxon>Bacteria</taxon>
        <taxon>Pseudomonadati</taxon>
        <taxon>Pseudomonadota</taxon>
        <taxon>Betaproteobacteria</taxon>
        <taxon>Burkholderiales</taxon>
        <taxon>Sphaerotilaceae</taxon>
        <taxon>Roseateles</taxon>
    </lineage>
</organism>
<dbReference type="PRINTS" id="PR00080">
    <property type="entry name" value="SDRFAMILY"/>
</dbReference>
<dbReference type="Pfam" id="PF00106">
    <property type="entry name" value="adh_short"/>
    <property type="match status" value="1"/>
</dbReference>
<dbReference type="OrthoDB" id="9794387at2"/>
<keyword evidence="3" id="KW-0521">NADP</keyword>
<dbReference type="Proteomes" id="UP000295357">
    <property type="component" value="Unassembled WGS sequence"/>
</dbReference>
<keyword evidence="2" id="KW-0963">Cytoplasm</keyword>
<dbReference type="AlphaFoldDB" id="A0A4R6MVX4"/>
<dbReference type="PRINTS" id="PR00081">
    <property type="entry name" value="GDHRDH"/>
</dbReference>
<protein>
    <submittedName>
        <fullName evidence="6">NAD(P)-dependent dehydrogenase (Short-subunit alcohol dehydrogenase family)</fullName>
    </submittedName>
</protein>
<dbReference type="RefSeq" id="WP_133604701.1">
    <property type="nucleotide sequence ID" value="NZ_JAUFPJ010000009.1"/>
</dbReference>
<keyword evidence="7" id="KW-1185">Reference proteome</keyword>
<dbReference type="PROSITE" id="PS00061">
    <property type="entry name" value="ADH_SHORT"/>
    <property type="match status" value="1"/>
</dbReference>
<evidence type="ECO:0000256" key="3">
    <source>
        <dbReference type="ARBA" id="ARBA00022857"/>
    </source>
</evidence>
<comment type="subcellular location">
    <subcellularLocation>
        <location evidence="1">Cytoplasm</location>
    </subcellularLocation>
</comment>
<dbReference type="GO" id="GO:0004757">
    <property type="term" value="F:sepiapterin reductase (NADP+) activity"/>
    <property type="evidence" value="ECO:0007669"/>
    <property type="project" value="TreeGrafter"/>
</dbReference>
<dbReference type="GO" id="GO:0005737">
    <property type="term" value="C:cytoplasm"/>
    <property type="evidence" value="ECO:0007669"/>
    <property type="project" value="UniProtKB-SubCell"/>
</dbReference>
<dbReference type="InterPro" id="IPR002347">
    <property type="entry name" value="SDR_fam"/>
</dbReference>
<dbReference type="InterPro" id="IPR036291">
    <property type="entry name" value="NAD(P)-bd_dom_sf"/>
</dbReference>
<dbReference type="InterPro" id="IPR051721">
    <property type="entry name" value="Biopterin_syn/organic_redct"/>
</dbReference>
<evidence type="ECO:0000256" key="2">
    <source>
        <dbReference type="ARBA" id="ARBA00022490"/>
    </source>
</evidence>
<dbReference type="PANTHER" id="PTHR44085">
    <property type="entry name" value="SEPIAPTERIN REDUCTASE"/>
    <property type="match status" value="1"/>
</dbReference>
<dbReference type="Gene3D" id="3.40.50.720">
    <property type="entry name" value="NAD(P)-binding Rossmann-like Domain"/>
    <property type="match status" value="1"/>
</dbReference>
<comment type="caution">
    <text evidence="6">The sequence shown here is derived from an EMBL/GenBank/DDBJ whole genome shotgun (WGS) entry which is preliminary data.</text>
</comment>
<evidence type="ECO:0000256" key="1">
    <source>
        <dbReference type="ARBA" id="ARBA00004496"/>
    </source>
</evidence>
<evidence type="ECO:0000313" key="7">
    <source>
        <dbReference type="Proteomes" id="UP000295357"/>
    </source>
</evidence>
<proteinExistence type="inferred from homology"/>
<dbReference type="GO" id="GO:0006729">
    <property type="term" value="P:tetrahydrobiopterin biosynthetic process"/>
    <property type="evidence" value="ECO:0007669"/>
    <property type="project" value="TreeGrafter"/>
</dbReference>
<keyword evidence="4" id="KW-0560">Oxidoreductase</keyword>
<comment type="similarity">
    <text evidence="5">Belongs to the short-chain dehydrogenases/reductases (SDR) family.</text>
</comment>
<name>A0A4R6MVX4_9BURK</name>
<gene>
    <name evidence="6" type="ORF">DFR39_10863</name>
</gene>
<dbReference type="InterPro" id="IPR020904">
    <property type="entry name" value="Sc_DH/Rdtase_CS"/>
</dbReference>
<reference evidence="6 7" key="1">
    <citation type="submission" date="2019-03" db="EMBL/GenBank/DDBJ databases">
        <title>Genomic Encyclopedia of Type Strains, Phase IV (KMG-IV): sequencing the most valuable type-strain genomes for metagenomic binning, comparative biology and taxonomic classification.</title>
        <authorList>
            <person name="Goeker M."/>
        </authorList>
    </citation>
    <scope>NUCLEOTIDE SEQUENCE [LARGE SCALE GENOMIC DNA]</scope>
    <source>
        <strain evidence="6 7">DSM 25082</strain>
    </source>
</reference>
<evidence type="ECO:0000256" key="5">
    <source>
        <dbReference type="RuleBase" id="RU000363"/>
    </source>
</evidence>
<evidence type="ECO:0000256" key="4">
    <source>
        <dbReference type="ARBA" id="ARBA00023002"/>
    </source>
</evidence>
<accession>A0A4R6MVX4</accession>
<dbReference type="SUPFAM" id="SSF51735">
    <property type="entry name" value="NAD(P)-binding Rossmann-fold domains"/>
    <property type="match status" value="1"/>
</dbReference>
<dbReference type="EMBL" id="SNXE01000008">
    <property type="protein sequence ID" value="TDP06595.1"/>
    <property type="molecule type" value="Genomic_DNA"/>
</dbReference>